<dbReference type="SUPFAM" id="SSF103088">
    <property type="entry name" value="OmpA-like"/>
    <property type="match status" value="1"/>
</dbReference>
<dbReference type="InterPro" id="IPR036737">
    <property type="entry name" value="OmpA-like_sf"/>
</dbReference>
<organism evidence="8 9">
    <name type="scientific">Oceanococcus atlanticus</name>
    <dbReference type="NCBI Taxonomy" id="1317117"/>
    <lineage>
        <taxon>Bacteria</taxon>
        <taxon>Pseudomonadati</taxon>
        <taxon>Pseudomonadota</taxon>
        <taxon>Gammaproteobacteria</taxon>
        <taxon>Chromatiales</taxon>
        <taxon>Oceanococcaceae</taxon>
        <taxon>Oceanococcus</taxon>
    </lineage>
</organism>
<keyword evidence="3" id="KW-0998">Cell outer membrane</keyword>
<dbReference type="CDD" id="cd07185">
    <property type="entry name" value="OmpA_C-like"/>
    <property type="match status" value="1"/>
</dbReference>
<sequence length="363" mass="38510">MGMKTALKAALLGAIACSISTQAIAADSFRDKYFTVAGYFYDPDDERGTDREGGGADVAFGFQLSGPFFAELRAFGVVFENGVGGGADNYNGGFGADLQYLIGKRGQFSAFGLVGAAFAYNDANAAYPDEGVFQANAGIGILSRALTASDIRLRIEARGIYEDYLGGVEDYRIGAGIEIPLDPAEIVVREVGAPVVQQAPVEKPDDYPPRPVDTDHDGVLDNFDVCPGTLPGTRVDRSGCALPEQNVTLQGVHFELDSARLTPGSLAILDQAAAALKGQPDIKVRIAGHTDSLGSALYNEKLSMARAKSVREYLQSHQGIDPRRLSVIGYGEAQPVGSNETEAGRAKNRRVEFELQGHGASPK</sequence>
<feature type="compositionally biased region" description="Basic and acidic residues" evidence="5">
    <location>
        <begin position="342"/>
        <end position="355"/>
    </location>
</feature>
<dbReference type="AlphaFoldDB" id="A0A1Y1SID4"/>
<evidence type="ECO:0000256" key="3">
    <source>
        <dbReference type="ARBA" id="ARBA00023237"/>
    </source>
</evidence>
<dbReference type="PANTHER" id="PTHR30329">
    <property type="entry name" value="STATOR ELEMENT OF FLAGELLAR MOTOR COMPLEX"/>
    <property type="match status" value="1"/>
</dbReference>
<evidence type="ECO:0000313" key="9">
    <source>
        <dbReference type="Proteomes" id="UP000192342"/>
    </source>
</evidence>
<evidence type="ECO:0000256" key="6">
    <source>
        <dbReference type="SAM" id="SignalP"/>
    </source>
</evidence>
<feature type="chain" id="PRO_5012259917" evidence="6">
    <location>
        <begin position="26"/>
        <end position="363"/>
    </location>
</feature>
<dbReference type="Gene3D" id="3.30.1330.60">
    <property type="entry name" value="OmpA-like domain"/>
    <property type="match status" value="1"/>
</dbReference>
<evidence type="ECO:0000313" key="8">
    <source>
        <dbReference type="EMBL" id="ORE89435.1"/>
    </source>
</evidence>
<dbReference type="GO" id="GO:0009279">
    <property type="term" value="C:cell outer membrane"/>
    <property type="evidence" value="ECO:0007669"/>
    <property type="project" value="UniProtKB-SubCell"/>
</dbReference>
<dbReference type="PRINTS" id="PR01021">
    <property type="entry name" value="OMPADOMAIN"/>
</dbReference>
<keyword evidence="9" id="KW-1185">Reference proteome</keyword>
<dbReference type="STRING" id="1317117.ATO7_06130"/>
<reference evidence="8 9" key="1">
    <citation type="submission" date="2013-04" db="EMBL/GenBank/DDBJ databases">
        <title>Oceanococcus atlanticus 22II-S10r2 Genome Sequencing.</title>
        <authorList>
            <person name="Lai Q."/>
            <person name="Li G."/>
            <person name="Shao Z."/>
        </authorList>
    </citation>
    <scope>NUCLEOTIDE SEQUENCE [LARGE SCALE GENOMIC DNA]</scope>
    <source>
        <strain evidence="8 9">22II-S10r2</strain>
    </source>
</reference>
<comment type="subcellular location">
    <subcellularLocation>
        <location evidence="1">Cell outer membrane</location>
    </subcellularLocation>
</comment>
<proteinExistence type="predicted"/>
<dbReference type="InterPro" id="IPR028974">
    <property type="entry name" value="TSP_type-3_rpt"/>
</dbReference>
<dbReference type="InterPro" id="IPR006665">
    <property type="entry name" value="OmpA-like"/>
</dbReference>
<dbReference type="InterPro" id="IPR006664">
    <property type="entry name" value="OMP_bac"/>
</dbReference>
<protein>
    <submittedName>
        <fullName evidence="8">OmpA family protein</fullName>
    </submittedName>
</protein>
<evidence type="ECO:0000256" key="1">
    <source>
        <dbReference type="ARBA" id="ARBA00004442"/>
    </source>
</evidence>
<keyword evidence="2 4" id="KW-0472">Membrane</keyword>
<gene>
    <name evidence="8" type="ORF">ATO7_06130</name>
</gene>
<dbReference type="SUPFAM" id="SSF103647">
    <property type="entry name" value="TSP type-3 repeat"/>
    <property type="match status" value="1"/>
</dbReference>
<feature type="domain" description="OmpA-like" evidence="7">
    <location>
        <begin position="241"/>
        <end position="359"/>
    </location>
</feature>
<accession>A0A1Y1SID4</accession>
<dbReference type="InterPro" id="IPR050330">
    <property type="entry name" value="Bact_OuterMem_StrucFunc"/>
</dbReference>
<feature type="region of interest" description="Disordered" evidence="5">
    <location>
        <begin position="332"/>
        <end position="363"/>
    </location>
</feature>
<dbReference type="GO" id="GO:0005509">
    <property type="term" value="F:calcium ion binding"/>
    <property type="evidence" value="ECO:0007669"/>
    <property type="project" value="InterPro"/>
</dbReference>
<dbReference type="Pfam" id="PF00691">
    <property type="entry name" value="OmpA"/>
    <property type="match status" value="1"/>
</dbReference>
<comment type="caution">
    <text evidence="8">The sequence shown here is derived from an EMBL/GenBank/DDBJ whole genome shotgun (WGS) entry which is preliminary data.</text>
</comment>
<evidence type="ECO:0000256" key="4">
    <source>
        <dbReference type="PROSITE-ProRule" id="PRU00473"/>
    </source>
</evidence>
<dbReference type="PROSITE" id="PS51123">
    <property type="entry name" value="OMPA_2"/>
    <property type="match status" value="1"/>
</dbReference>
<name>A0A1Y1SID4_9GAMM</name>
<dbReference type="RefSeq" id="WP_083560539.1">
    <property type="nucleotide sequence ID" value="NZ_AQQV01000001.1"/>
</dbReference>
<feature type="signal peptide" evidence="6">
    <location>
        <begin position="1"/>
        <end position="25"/>
    </location>
</feature>
<evidence type="ECO:0000256" key="2">
    <source>
        <dbReference type="ARBA" id="ARBA00023136"/>
    </source>
</evidence>
<dbReference type="PANTHER" id="PTHR30329:SF21">
    <property type="entry name" value="LIPOPROTEIN YIAD-RELATED"/>
    <property type="match status" value="1"/>
</dbReference>
<dbReference type="EMBL" id="AQQV01000001">
    <property type="protein sequence ID" value="ORE89435.1"/>
    <property type="molecule type" value="Genomic_DNA"/>
</dbReference>
<evidence type="ECO:0000259" key="7">
    <source>
        <dbReference type="PROSITE" id="PS51123"/>
    </source>
</evidence>
<evidence type="ECO:0000256" key="5">
    <source>
        <dbReference type="SAM" id="MobiDB-lite"/>
    </source>
</evidence>
<keyword evidence="6" id="KW-0732">Signal</keyword>
<dbReference type="Proteomes" id="UP000192342">
    <property type="component" value="Unassembled WGS sequence"/>
</dbReference>